<dbReference type="Proteomes" id="UP000006906">
    <property type="component" value="Chromosome 8"/>
</dbReference>
<evidence type="ECO:0000313" key="2">
    <source>
        <dbReference type="EMBL" id="PNW79826.1"/>
    </source>
</evidence>
<protein>
    <submittedName>
        <fullName evidence="2">Uncharacterized protein</fullName>
    </submittedName>
</protein>
<dbReference type="InParanoid" id="A0A2K3DH37"/>
<reference evidence="2 3" key="1">
    <citation type="journal article" date="2007" name="Science">
        <title>The Chlamydomonas genome reveals the evolution of key animal and plant functions.</title>
        <authorList>
            <person name="Merchant S.S."/>
            <person name="Prochnik S.E."/>
            <person name="Vallon O."/>
            <person name="Harris E.H."/>
            <person name="Karpowicz S.J."/>
            <person name="Witman G.B."/>
            <person name="Terry A."/>
            <person name="Salamov A."/>
            <person name="Fritz-Laylin L.K."/>
            <person name="Marechal-Drouard L."/>
            <person name="Marshall W.F."/>
            <person name="Qu L.H."/>
            <person name="Nelson D.R."/>
            <person name="Sanderfoot A.A."/>
            <person name="Spalding M.H."/>
            <person name="Kapitonov V.V."/>
            <person name="Ren Q."/>
            <person name="Ferris P."/>
            <person name="Lindquist E."/>
            <person name="Shapiro H."/>
            <person name="Lucas S.M."/>
            <person name="Grimwood J."/>
            <person name="Schmutz J."/>
            <person name="Cardol P."/>
            <person name="Cerutti H."/>
            <person name="Chanfreau G."/>
            <person name="Chen C.L."/>
            <person name="Cognat V."/>
            <person name="Croft M.T."/>
            <person name="Dent R."/>
            <person name="Dutcher S."/>
            <person name="Fernandez E."/>
            <person name="Fukuzawa H."/>
            <person name="Gonzalez-Ballester D."/>
            <person name="Gonzalez-Halphen D."/>
            <person name="Hallmann A."/>
            <person name="Hanikenne M."/>
            <person name="Hippler M."/>
            <person name="Inwood W."/>
            <person name="Jabbari K."/>
            <person name="Kalanon M."/>
            <person name="Kuras R."/>
            <person name="Lefebvre P.A."/>
            <person name="Lemaire S.D."/>
            <person name="Lobanov A.V."/>
            <person name="Lohr M."/>
            <person name="Manuell A."/>
            <person name="Meier I."/>
            <person name="Mets L."/>
            <person name="Mittag M."/>
            <person name="Mittelmeier T."/>
            <person name="Moroney J.V."/>
            <person name="Moseley J."/>
            <person name="Napoli C."/>
            <person name="Nedelcu A.M."/>
            <person name="Niyogi K."/>
            <person name="Novoselov S.V."/>
            <person name="Paulsen I.T."/>
            <person name="Pazour G."/>
            <person name="Purton S."/>
            <person name="Ral J.P."/>
            <person name="Riano-Pachon D.M."/>
            <person name="Riekhof W."/>
            <person name="Rymarquis L."/>
            <person name="Schroda M."/>
            <person name="Stern D."/>
            <person name="Umen J."/>
            <person name="Willows R."/>
            <person name="Wilson N."/>
            <person name="Zimmer S.L."/>
            <person name="Allmer J."/>
            <person name="Balk J."/>
            <person name="Bisova K."/>
            <person name="Chen C.J."/>
            <person name="Elias M."/>
            <person name="Gendler K."/>
            <person name="Hauser C."/>
            <person name="Lamb M.R."/>
            <person name="Ledford H."/>
            <person name="Long J.C."/>
            <person name="Minagawa J."/>
            <person name="Page M.D."/>
            <person name="Pan J."/>
            <person name="Pootakham W."/>
            <person name="Roje S."/>
            <person name="Rose A."/>
            <person name="Stahlberg E."/>
            <person name="Terauchi A.M."/>
            <person name="Yang P."/>
            <person name="Ball S."/>
            <person name="Bowler C."/>
            <person name="Dieckmann C.L."/>
            <person name="Gladyshev V.N."/>
            <person name="Green P."/>
            <person name="Jorgensen R."/>
            <person name="Mayfield S."/>
            <person name="Mueller-Roeber B."/>
            <person name="Rajamani S."/>
            <person name="Sayre R.T."/>
            <person name="Brokstein P."/>
            <person name="Dubchak I."/>
            <person name="Goodstein D."/>
            <person name="Hornick L."/>
            <person name="Huang Y.W."/>
            <person name="Jhaveri J."/>
            <person name="Luo Y."/>
            <person name="Martinez D."/>
            <person name="Ngau W.C."/>
            <person name="Otillar B."/>
            <person name="Poliakov A."/>
            <person name="Porter A."/>
            <person name="Szajkowski L."/>
            <person name="Werner G."/>
            <person name="Zhou K."/>
            <person name="Grigoriev I.V."/>
            <person name="Rokhsar D.S."/>
            <person name="Grossman A.R."/>
        </authorList>
    </citation>
    <scope>NUCLEOTIDE SEQUENCE [LARGE SCALE GENOMIC DNA]</scope>
    <source>
        <strain evidence="3">CC-503</strain>
    </source>
</reference>
<evidence type="ECO:0000313" key="3">
    <source>
        <dbReference type="Proteomes" id="UP000006906"/>
    </source>
</evidence>
<evidence type="ECO:0000256" key="1">
    <source>
        <dbReference type="SAM" id="SignalP"/>
    </source>
</evidence>
<feature type="chain" id="PRO_5014426364" evidence="1">
    <location>
        <begin position="24"/>
        <end position="63"/>
    </location>
</feature>
<dbReference type="RefSeq" id="XP_042921976.1">
    <property type="nucleotide sequence ID" value="XM_043064975.1"/>
</dbReference>
<accession>A0A2K3DH37</accession>
<dbReference type="EMBL" id="CM008969">
    <property type="protein sequence ID" value="PNW79826.1"/>
    <property type="molecule type" value="Genomic_DNA"/>
</dbReference>
<sequence length="63" mass="6879">MPRASRPAGTALLLSAFPHSAFHLLWTGNIAVEGLHPPRDLDPAFDFTRPRWPAPALLLLALP</sequence>
<organism evidence="2 3">
    <name type="scientific">Chlamydomonas reinhardtii</name>
    <name type="common">Chlamydomonas smithii</name>
    <dbReference type="NCBI Taxonomy" id="3055"/>
    <lineage>
        <taxon>Eukaryota</taxon>
        <taxon>Viridiplantae</taxon>
        <taxon>Chlorophyta</taxon>
        <taxon>core chlorophytes</taxon>
        <taxon>Chlorophyceae</taxon>
        <taxon>CS clade</taxon>
        <taxon>Chlamydomonadales</taxon>
        <taxon>Chlamydomonadaceae</taxon>
        <taxon>Chlamydomonas</taxon>
    </lineage>
</organism>
<dbReference type="AlphaFoldDB" id="A0A2K3DH37"/>
<feature type="signal peptide" evidence="1">
    <location>
        <begin position="1"/>
        <end position="23"/>
    </location>
</feature>
<name>A0A2K3DH37_CHLRE</name>
<proteinExistence type="predicted"/>
<gene>
    <name evidence="2" type="ORF">CHLRE_08g368226v5</name>
</gene>
<dbReference type="GeneID" id="66054375"/>
<keyword evidence="1" id="KW-0732">Signal</keyword>
<keyword evidence="3" id="KW-1185">Reference proteome</keyword>
<dbReference type="Gramene" id="PNW79826">
    <property type="protein sequence ID" value="PNW79826"/>
    <property type="gene ID" value="CHLRE_08g368226v5"/>
</dbReference>
<dbReference type="KEGG" id="cre:CHLRE_08g368226v5"/>